<name>A0A1H3XP52_9BACT</name>
<feature type="transmembrane region" description="Helical" evidence="12">
    <location>
        <begin position="258"/>
        <end position="277"/>
    </location>
</feature>
<evidence type="ECO:0000256" key="8">
    <source>
        <dbReference type="ARBA" id="ARBA00023133"/>
    </source>
</evidence>
<dbReference type="Pfam" id="PF02628">
    <property type="entry name" value="COX15-CtaA"/>
    <property type="match status" value="1"/>
</dbReference>
<dbReference type="AlphaFoldDB" id="A0A1H3XP52"/>
<keyword evidence="9 12" id="KW-0472">Membrane</keyword>
<proteinExistence type="predicted"/>
<feature type="transmembrane region" description="Helical" evidence="12">
    <location>
        <begin position="283"/>
        <end position="301"/>
    </location>
</feature>
<evidence type="ECO:0000256" key="4">
    <source>
        <dbReference type="ARBA" id="ARBA00022723"/>
    </source>
</evidence>
<evidence type="ECO:0000256" key="6">
    <source>
        <dbReference type="ARBA" id="ARBA00023002"/>
    </source>
</evidence>
<keyword evidence="5 12" id="KW-1133">Transmembrane helix</keyword>
<dbReference type="InterPro" id="IPR003780">
    <property type="entry name" value="COX15/CtaA_fam"/>
</dbReference>
<dbReference type="GO" id="GO:0046872">
    <property type="term" value="F:metal ion binding"/>
    <property type="evidence" value="ECO:0007669"/>
    <property type="project" value="UniProtKB-KW"/>
</dbReference>
<organism evidence="13 14">
    <name type="scientific">Arachidicoccus rhizosphaerae</name>
    <dbReference type="NCBI Taxonomy" id="551991"/>
    <lineage>
        <taxon>Bacteria</taxon>
        <taxon>Pseudomonadati</taxon>
        <taxon>Bacteroidota</taxon>
        <taxon>Chitinophagia</taxon>
        <taxon>Chitinophagales</taxon>
        <taxon>Chitinophagaceae</taxon>
        <taxon>Arachidicoccus</taxon>
    </lineage>
</organism>
<comment type="subcellular location">
    <subcellularLocation>
        <location evidence="1">Membrane</location>
        <topology evidence="1">Multi-pass membrane protein</topology>
    </subcellularLocation>
</comment>
<keyword evidence="10" id="KW-1015">Disulfide bond</keyword>
<keyword evidence="7" id="KW-0408">Iron</keyword>
<dbReference type="EMBL" id="FNQY01000006">
    <property type="protein sequence ID" value="SEA01126.1"/>
    <property type="molecule type" value="Genomic_DNA"/>
</dbReference>
<dbReference type="STRING" id="551991.SAMN05192529_10629"/>
<feature type="transmembrane region" description="Helical" evidence="12">
    <location>
        <begin position="117"/>
        <end position="139"/>
    </location>
</feature>
<reference evidence="13 14" key="1">
    <citation type="submission" date="2016-10" db="EMBL/GenBank/DDBJ databases">
        <authorList>
            <person name="de Groot N.N."/>
        </authorList>
    </citation>
    <scope>NUCLEOTIDE SEQUENCE [LARGE SCALE GENOMIC DNA]</scope>
    <source>
        <strain evidence="13 14">Vu-144</strain>
    </source>
</reference>
<evidence type="ECO:0000256" key="7">
    <source>
        <dbReference type="ARBA" id="ARBA00023004"/>
    </source>
</evidence>
<feature type="transmembrane region" description="Helical" evidence="12">
    <location>
        <begin position="12"/>
        <end position="32"/>
    </location>
</feature>
<comment type="pathway">
    <text evidence="11">Porphyrin-containing compound metabolism.</text>
</comment>
<feature type="transmembrane region" description="Helical" evidence="12">
    <location>
        <begin position="145"/>
        <end position="168"/>
    </location>
</feature>
<evidence type="ECO:0000256" key="9">
    <source>
        <dbReference type="ARBA" id="ARBA00023136"/>
    </source>
</evidence>
<dbReference type="PANTHER" id="PTHR35457:SF1">
    <property type="entry name" value="HEME A SYNTHASE"/>
    <property type="match status" value="1"/>
</dbReference>
<evidence type="ECO:0000256" key="2">
    <source>
        <dbReference type="ARBA" id="ARBA00022475"/>
    </source>
</evidence>
<dbReference type="GO" id="GO:0006784">
    <property type="term" value="P:heme A biosynthetic process"/>
    <property type="evidence" value="ECO:0007669"/>
    <property type="project" value="InterPro"/>
</dbReference>
<feature type="transmembrane region" description="Helical" evidence="12">
    <location>
        <begin position="180"/>
        <end position="197"/>
    </location>
</feature>
<evidence type="ECO:0000256" key="5">
    <source>
        <dbReference type="ARBA" id="ARBA00022989"/>
    </source>
</evidence>
<evidence type="ECO:0000256" key="3">
    <source>
        <dbReference type="ARBA" id="ARBA00022692"/>
    </source>
</evidence>
<evidence type="ECO:0000313" key="13">
    <source>
        <dbReference type="EMBL" id="SEA01126.1"/>
    </source>
</evidence>
<evidence type="ECO:0000256" key="11">
    <source>
        <dbReference type="ARBA" id="ARBA00023444"/>
    </source>
</evidence>
<evidence type="ECO:0000256" key="12">
    <source>
        <dbReference type="SAM" id="Phobius"/>
    </source>
</evidence>
<dbReference type="PANTHER" id="PTHR35457">
    <property type="entry name" value="HEME A SYNTHASE"/>
    <property type="match status" value="1"/>
</dbReference>
<dbReference type="RefSeq" id="WP_091395491.1">
    <property type="nucleotide sequence ID" value="NZ_FNQY01000006.1"/>
</dbReference>
<accession>A0A1H3XP52</accession>
<sequence length="310" mass="35347">MSTLADKEQRFIKYAKLVLYTIFIVILAGSIVRTTHSGMGCPDWPHCFGRLIPPLNAGQLPKDYEKYLKKQDIDHTFNAFHTWIEYLNRMLTVLLGFFIIWLNISAWITYRKTKISIFYWALSLFVLVGFEAWVGKVVVNSNLGVIQITAHMIPALIIAGVCVYIIHLVKGKPFIVNKSLKGLIWLAFILVFAQILIGTEVRSEVDNISKALNYTSRDTWLGQVGKWLNIHELFAWVASFACILVVGKSFNHKETQKTGLLILISLVSELFLGLIMTQLKMPAFAQPLHLLFSSIIIVALYRMMIQVRTR</sequence>
<keyword evidence="3 12" id="KW-0812">Transmembrane</keyword>
<keyword evidence="8" id="KW-0350">Heme biosynthesis</keyword>
<keyword evidence="6" id="KW-0560">Oxidoreductase</keyword>
<dbReference type="InterPro" id="IPR050450">
    <property type="entry name" value="COX15/CtaA_HemeA_synthase"/>
</dbReference>
<evidence type="ECO:0000313" key="14">
    <source>
        <dbReference type="Proteomes" id="UP000199041"/>
    </source>
</evidence>
<keyword evidence="2" id="KW-1003">Cell membrane</keyword>
<feature type="transmembrane region" description="Helical" evidence="12">
    <location>
        <begin position="90"/>
        <end position="110"/>
    </location>
</feature>
<evidence type="ECO:0000256" key="10">
    <source>
        <dbReference type="ARBA" id="ARBA00023157"/>
    </source>
</evidence>
<feature type="transmembrane region" description="Helical" evidence="12">
    <location>
        <begin position="227"/>
        <end position="246"/>
    </location>
</feature>
<dbReference type="GO" id="GO:0016020">
    <property type="term" value="C:membrane"/>
    <property type="evidence" value="ECO:0007669"/>
    <property type="project" value="UniProtKB-SubCell"/>
</dbReference>
<dbReference type="GO" id="GO:0016491">
    <property type="term" value="F:oxidoreductase activity"/>
    <property type="evidence" value="ECO:0007669"/>
    <property type="project" value="UniProtKB-KW"/>
</dbReference>
<gene>
    <name evidence="13" type="ORF">SAMN05192529_10629</name>
</gene>
<evidence type="ECO:0000256" key="1">
    <source>
        <dbReference type="ARBA" id="ARBA00004141"/>
    </source>
</evidence>
<keyword evidence="14" id="KW-1185">Reference proteome</keyword>
<dbReference type="OrthoDB" id="1447144at2"/>
<protein>
    <submittedName>
        <fullName evidence="13">Cytochrome c oxidase assembly protein subunit 15</fullName>
    </submittedName>
</protein>
<keyword evidence="4" id="KW-0479">Metal-binding</keyword>
<dbReference type="Proteomes" id="UP000199041">
    <property type="component" value="Unassembled WGS sequence"/>
</dbReference>